<feature type="region of interest" description="Disordered" evidence="1">
    <location>
        <begin position="1"/>
        <end position="148"/>
    </location>
</feature>
<reference evidence="2" key="1">
    <citation type="submission" date="2021-01" db="EMBL/GenBank/DDBJ databases">
        <title>Chromosome-level genome assembly of a human fungal pathogen reveals clustering of transcriptionally co-regulated genes.</title>
        <authorList>
            <person name="Voorhies M."/>
            <person name="Cohen S."/>
            <person name="Shea T.P."/>
            <person name="Petrus S."/>
            <person name="Munoz J.F."/>
            <person name="Poplawski S."/>
            <person name="Goldman W.E."/>
            <person name="Michael T."/>
            <person name="Cuomo C.A."/>
            <person name="Sil A."/>
            <person name="Beyhan S."/>
        </authorList>
    </citation>
    <scope>NUCLEOTIDE SEQUENCE</scope>
    <source>
        <strain evidence="2">WU24</strain>
    </source>
</reference>
<evidence type="ECO:0000313" key="2">
    <source>
        <dbReference type="EMBL" id="QSS65604.1"/>
    </source>
</evidence>
<dbReference type="Proteomes" id="UP000663671">
    <property type="component" value="Chromosome 3"/>
</dbReference>
<dbReference type="EMBL" id="CP069115">
    <property type="protein sequence ID" value="QSS65604.1"/>
    <property type="molecule type" value="Genomic_DNA"/>
</dbReference>
<dbReference type="VEuPathDB" id="FungiDB:I7I51_06450"/>
<gene>
    <name evidence="2" type="ORF">I7I51_06450</name>
</gene>
<organism evidence="2 3">
    <name type="scientific">Ajellomyces capsulatus</name>
    <name type="common">Darling's disease fungus</name>
    <name type="synonym">Histoplasma capsulatum</name>
    <dbReference type="NCBI Taxonomy" id="5037"/>
    <lineage>
        <taxon>Eukaryota</taxon>
        <taxon>Fungi</taxon>
        <taxon>Dikarya</taxon>
        <taxon>Ascomycota</taxon>
        <taxon>Pezizomycotina</taxon>
        <taxon>Eurotiomycetes</taxon>
        <taxon>Eurotiomycetidae</taxon>
        <taxon>Onygenales</taxon>
        <taxon>Ajellomycetaceae</taxon>
        <taxon>Histoplasma</taxon>
    </lineage>
</organism>
<sequence>MSIPTITNSADITRDAKTRPNSPTHGMVDNGNKGPVPISSRNDKKVSEEPSKPPPNTPTRRTAEDGSKGRAFTGPGSDKDAPEDRVDRSTEPNHLEQQPKEEKHQLSTAEKSRFCSSEREQKPRPDSIPSPYDPLFLDDSRVCFSSEQ</sequence>
<name>A0A8A1MLQ8_AJECA</name>
<feature type="compositionally biased region" description="Basic and acidic residues" evidence="1">
    <location>
        <begin position="77"/>
        <end position="125"/>
    </location>
</feature>
<protein>
    <submittedName>
        <fullName evidence="2">Uncharacterized protein</fullName>
    </submittedName>
</protein>
<feature type="compositionally biased region" description="Basic and acidic residues" evidence="1">
    <location>
        <begin position="41"/>
        <end position="51"/>
    </location>
</feature>
<evidence type="ECO:0000313" key="3">
    <source>
        <dbReference type="Proteomes" id="UP000663671"/>
    </source>
</evidence>
<feature type="compositionally biased region" description="Polar residues" evidence="1">
    <location>
        <begin position="1"/>
        <end position="11"/>
    </location>
</feature>
<proteinExistence type="predicted"/>
<evidence type="ECO:0000256" key="1">
    <source>
        <dbReference type="SAM" id="MobiDB-lite"/>
    </source>
</evidence>
<dbReference type="OrthoDB" id="10564426at2759"/>
<dbReference type="AlphaFoldDB" id="A0A8A1MLQ8"/>
<accession>A0A8A1MLQ8</accession>